<name>A0ABW1LU51_9ACTN</name>
<comment type="caution">
    <text evidence="1">The sequence shown here is derived from an EMBL/GenBank/DDBJ whole genome shotgun (WGS) entry which is preliminary data.</text>
</comment>
<reference evidence="2" key="1">
    <citation type="journal article" date="2019" name="Int. J. Syst. Evol. Microbiol.">
        <title>The Global Catalogue of Microorganisms (GCM) 10K type strain sequencing project: providing services to taxonomists for standard genome sequencing and annotation.</title>
        <authorList>
            <consortium name="The Broad Institute Genomics Platform"/>
            <consortium name="The Broad Institute Genome Sequencing Center for Infectious Disease"/>
            <person name="Wu L."/>
            <person name="Ma J."/>
        </authorList>
    </citation>
    <scope>NUCLEOTIDE SEQUENCE [LARGE SCALE GENOMIC DNA]</scope>
    <source>
        <strain evidence="2">JCM 12763</strain>
    </source>
</reference>
<gene>
    <name evidence="1" type="ORF">ACFP50_06490</name>
</gene>
<dbReference type="Proteomes" id="UP001596242">
    <property type="component" value="Unassembled WGS sequence"/>
</dbReference>
<sequence length="46" mass="5519">MWHVLTTDRRTTLCGVEKEDEPRRRDATDRHCFPCMESFQEVVEAH</sequence>
<evidence type="ECO:0000313" key="1">
    <source>
        <dbReference type="EMBL" id="MFC6055125.1"/>
    </source>
</evidence>
<keyword evidence="2" id="KW-1185">Reference proteome</keyword>
<accession>A0ABW1LU51</accession>
<evidence type="ECO:0000313" key="2">
    <source>
        <dbReference type="Proteomes" id="UP001596242"/>
    </source>
</evidence>
<protein>
    <submittedName>
        <fullName evidence="1">Uncharacterized protein</fullName>
    </submittedName>
</protein>
<proteinExistence type="predicted"/>
<organism evidence="1 2">
    <name type="scientific">Streptomyces pratens</name>
    <dbReference type="NCBI Taxonomy" id="887456"/>
    <lineage>
        <taxon>Bacteria</taxon>
        <taxon>Bacillati</taxon>
        <taxon>Actinomycetota</taxon>
        <taxon>Actinomycetes</taxon>
        <taxon>Kitasatosporales</taxon>
        <taxon>Streptomycetaceae</taxon>
        <taxon>Streptomyces</taxon>
    </lineage>
</organism>
<dbReference type="EMBL" id="JBHSPT010000012">
    <property type="protein sequence ID" value="MFC6055125.1"/>
    <property type="molecule type" value="Genomic_DNA"/>
</dbReference>
<dbReference type="RefSeq" id="WP_386422160.1">
    <property type="nucleotide sequence ID" value="NZ_JBHSRH010000014.1"/>
</dbReference>